<accession>A0A7X6MFX5</accession>
<evidence type="ECO:0000313" key="1">
    <source>
        <dbReference type="EMBL" id="NKZ00543.1"/>
    </source>
</evidence>
<keyword evidence="2" id="KW-1185">Reference proteome</keyword>
<reference evidence="1 2" key="1">
    <citation type="submission" date="2020-04" db="EMBL/GenBank/DDBJ databases">
        <title>MicrobeNet Type strains.</title>
        <authorList>
            <person name="Nicholson A.C."/>
        </authorList>
    </citation>
    <scope>NUCLEOTIDE SEQUENCE [LARGE SCALE GENOMIC DNA]</scope>
    <source>
        <strain evidence="1 2">ATCC 23612</strain>
    </source>
</reference>
<evidence type="ECO:0000313" key="2">
    <source>
        <dbReference type="Proteomes" id="UP000553209"/>
    </source>
</evidence>
<organism evidence="1 2">
    <name type="scientific">Nocardiopsis alborubida</name>
    <dbReference type="NCBI Taxonomy" id="146802"/>
    <lineage>
        <taxon>Bacteria</taxon>
        <taxon>Bacillati</taxon>
        <taxon>Actinomycetota</taxon>
        <taxon>Actinomycetes</taxon>
        <taxon>Streptosporangiales</taxon>
        <taxon>Nocardiopsidaceae</taxon>
        <taxon>Nocardiopsis</taxon>
    </lineage>
</organism>
<dbReference type="EMBL" id="JAAXPG010000024">
    <property type="protein sequence ID" value="NKZ00543.1"/>
    <property type="molecule type" value="Genomic_DNA"/>
</dbReference>
<dbReference type="Proteomes" id="UP000553209">
    <property type="component" value="Unassembled WGS sequence"/>
</dbReference>
<gene>
    <name evidence="1" type="ORF">HGB44_23155</name>
</gene>
<name>A0A7X6MFX5_9ACTN</name>
<dbReference type="RefSeq" id="WP_061079263.1">
    <property type="nucleotide sequence ID" value="NZ_JAAXPG010000024.1"/>
</dbReference>
<proteinExistence type="predicted"/>
<comment type="caution">
    <text evidence="1">The sequence shown here is derived from an EMBL/GenBank/DDBJ whole genome shotgun (WGS) entry which is preliminary data.</text>
</comment>
<protein>
    <submittedName>
        <fullName evidence="1">Uncharacterized protein</fullName>
    </submittedName>
</protein>
<sequence length="101" mass="11695">MSRTDKTKPLWVRQREHGAVALHDHSHGPCDLPPEPARVRPDTRCQWAHPESVPMGHGCCSGCQRRACTAEWQQYVKAGNRRRRHADRLLTHLWVREANSR</sequence>
<dbReference type="AlphaFoldDB" id="A0A7X6MFX5"/>